<protein>
    <submittedName>
        <fullName evidence="9">ABC transporter permease</fullName>
    </submittedName>
</protein>
<evidence type="ECO:0000259" key="8">
    <source>
        <dbReference type="PROSITE" id="PS50928"/>
    </source>
</evidence>
<dbReference type="InterPro" id="IPR050366">
    <property type="entry name" value="BP-dependent_transpt_permease"/>
</dbReference>
<sequence>MRSFVFGLSLFLVLVCMAVLSQLPFVPDPNAMNISNRFDSPSMTHWLGTDQFGRDIFSRILHASGIALAVSVGAVSIGMIIGCLLGAIAGSTKGIVSTLIMRTMDGMFSFPNLLLALTIVVALGVGAINALIAIALFNIPLFARLMYGFILEANEYGHVKAARTYGASRKRILFIHMIPSALPRIVIQVTTSMGGAILAEAALSFLGLGVQPPHPSWGNMLSESQSFLSMAPWYPVISGVAILIAVMGFNLMGDGLREMEGDAS</sequence>
<dbReference type="CDD" id="cd06261">
    <property type="entry name" value="TM_PBP2"/>
    <property type="match status" value="1"/>
</dbReference>
<evidence type="ECO:0000313" key="10">
    <source>
        <dbReference type="Proteomes" id="UP001148125"/>
    </source>
</evidence>
<keyword evidence="10" id="KW-1185">Reference proteome</keyword>
<evidence type="ECO:0000256" key="2">
    <source>
        <dbReference type="ARBA" id="ARBA00022448"/>
    </source>
</evidence>
<comment type="subcellular location">
    <subcellularLocation>
        <location evidence="1 7">Cell membrane</location>
        <topology evidence="1 7">Multi-pass membrane protein</topology>
    </subcellularLocation>
</comment>
<dbReference type="PANTHER" id="PTHR43386">
    <property type="entry name" value="OLIGOPEPTIDE TRANSPORT SYSTEM PERMEASE PROTEIN APPC"/>
    <property type="match status" value="1"/>
</dbReference>
<reference evidence="9" key="1">
    <citation type="submission" date="2024-05" db="EMBL/GenBank/DDBJ databases">
        <title>Alkalihalobacillus sp. strain MEB203 novel alkaliphilic bacterium from Lonar Lake, India.</title>
        <authorList>
            <person name="Joshi A."/>
            <person name="Thite S."/>
            <person name="Mengade P."/>
        </authorList>
    </citation>
    <scope>NUCLEOTIDE SEQUENCE</scope>
    <source>
        <strain evidence="9">MEB 203</strain>
    </source>
</reference>
<dbReference type="PROSITE" id="PS50928">
    <property type="entry name" value="ABC_TM1"/>
    <property type="match status" value="1"/>
</dbReference>
<comment type="caution">
    <text evidence="9">The sequence shown here is derived from an EMBL/GenBank/DDBJ whole genome shotgun (WGS) entry which is preliminary data.</text>
</comment>
<feature type="transmembrane region" description="Helical" evidence="7">
    <location>
        <begin position="113"/>
        <end position="137"/>
    </location>
</feature>
<evidence type="ECO:0000256" key="1">
    <source>
        <dbReference type="ARBA" id="ARBA00004651"/>
    </source>
</evidence>
<dbReference type="EMBL" id="JAOTPO010000030">
    <property type="protein sequence ID" value="MDE5416270.1"/>
    <property type="molecule type" value="Genomic_DNA"/>
</dbReference>
<keyword evidence="3" id="KW-1003">Cell membrane</keyword>
<dbReference type="InterPro" id="IPR035906">
    <property type="entry name" value="MetI-like_sf"/>
</dbReference>
<keyword evidence="2 7" id="KW-0813">Transport</keyword>
<dbReference type="Pfam" id="PF00528">
    <property type="entry name" value="BPD_transp_1"/>
    <property type="match status" value="1"/>
</dbReference>
<gene>
    <name evidence="9" type="ORF">N7Z68_23495</name>
</gene>
<name>A0ABT5VLG2_9BACI</name>
<dbReference type="InterPro" id="IPR000515">
    <property type="entry name" value="MetI-like"/>
</dbReference>
<feature type="transmembrane region" description="Helical" evidence="7">
    <location>
        <begin position="66"/>
        <end position="92"/>
    </location>
</feature>
<evidence type="ECO:0000256" key="5">
    <source>
        <dbReference type="ARBA" id="ARBA00022989"/>
    </source>
</evidence>
<keyword evidence="4 7" id="KW-0812">Transmembrane</keyword>
<dbReference type="Proteomes" id="UP001148125">
    <property type="component" value="Unassembled WGS sequence"/>
</dbReference>
<keyword evidence="6 7" id="KW-0472">Membrane</keyword>
<evidence type="ECO:0000256" key="7">
    <source>
        <dbReference type="RuleBase" id="RU363032"/>
    </source>
</evidence>
<dbReference type="SUPFAM" id="SSF161098">
    <property type="entry name" value="MetI-like"/>
    <property type="match status" value="1"/>
</dbReference>
<organism evidence="9 10">
    <name type="scientific">Alkalihalobacterium chitinilyticum</name>
    <dbReference type="NCBI Taxonomy" id="2980103"/>
    <lineage>
        <taxon>Bacteria</taxon>
        <taxon>Bacillati</taxon>
        <taxon>Bacillota</taxon>
        <taxon>Bacilli</taxon>
        <taxon>Bacillales</taxon>
        <taxon>Bacillaceae</taxon>
        <taxon>Alkalihalobacterium</taxon>
    </lineage>
</organism>
<proteinExistence type="inferred from homology"/>
<keyword evidence="5 7" id="KW-1133">Transmembrane helix</keyword>
<evidence type="ECO:0000256" key="4">
    <source>
        <dbReference type="ARBA" id="ARBA00022692"/>
    </source>
</evidence>
<accession>A0ABT5VLG2</accession>
<evidence type="ECO:0000313" key="9">
    <source>
        <dbReference type="EMBL" id="MDE5416270.1"/>
    </source>
</evidence>
<dbReference type="PANTHER" id="PTHR43386:SF25">
    <property type="entry name" value="PEPTIDE ABC TRANSPORTER PERMEASE PROTEIN"/>
    <property type="match status" value="1"/>
</dbReference>
<evidence type="ECO:0000256" key="6">
    <source>
        <dbReference type="ARBA" id="ARBA00023136"/>
    </source>
</evidence>
<comment type="similarity">
    <text evidence="7">Belongs to the binding-protein-dependent transport system permease family.</text>
</comment>
<dbReference type="RefSeq" id="WP_275120860.1">
    <property type="nucleotide sequence ID" value="NZ_JAOTPO010000030.1"/>
</dbReference>
<feature type="transmembrane region" description="Helical" evidence="7">
    <location>
        <begin position="231"/>
        <end position="252"/>
    </location>
</feature>
<feature type="domain" description="ABC transmembrane type-1" evidence="8">
    <location>
        <begin position="64"/>
        <end position="253"/>
    </location>
</feature>
<evidence type="ECO:0000256" key="3">
    <source>
        <dbReference type="ARBA" id="ARBA00022475"/>
    </source>
</evidence>
<dbReference type="Gene3D" id="1.10.3720.10">
    <property type="entry name" value="MetI-like"/>
    <property type="match status" value="1"/>
</dbReference>